<comment type="caution">
    <text evidence="1">The sequence shown here is derived from an EMBL/GenBank/DDBJ whole genome shotgun (WGS) entry which is preliminary data.</text>
</comment>
<sequence>MSRSSQGQRLVMNFLNLTHGQGITTRKFYTAELSTKHNLYEAFFHTMIPEGNSHAFPQWFSSPLHHASTAIPMIPQNEGRG</sequence>
<evidence type="ECO:0000313" key="2">
    <source>
        <dbReference type="Proteomes" id="UP000297229"/>
    </source>
</evidence>
<dbReference type="AlphaFoldDB" id="A0A4Z1K2D6"/>
<dbReference type="Proteomes" id="UP000297229">
    <property type="component" value="Unassembled WGS sequence"/>
</dbReference>
<accession>A0A4Z1K2D6</accession>
<gene>
    <name evidence="1" type="ORF">BELL_0207g00170</name>
</gene>
<evidence type="ECO:0000313" key="1">
    <source>
        <dbReference type="EMBL" id="TGO75553.1"/>
    </source>
</evidence>
<name>A0A4Z1K2D6_9HELO</name>
<keyword evidence="2" id="KW-1185">Reference proteome</keyword>
<proteinExistence type="predicted"/>
<dbReference type="EMBL" id="PQXM01000206">
    <property type="protein sequence ID" value="TGO75553.1"/>
    <property type="molecule type" value="Genomic_DNA"/>
</dbReference>
<reference evidence="1 2" key="1">
    <citation type="submission" date="2017-12" db="EMBL/GenBank/DDBJ databases">
        <title>Comparative genomics of Botrytis spp.</title>
        <authorList>
            <person name="Valero-Jimenez C.A."/>
            <person name="Tapia P."/>
            <person name="Veloso J."/>
            <person name="Silva-Moreno E."/>
            <person name="Staats M."/>
            <person name="Valdes J.H."/>
            <person name="Van Kan J.A.L."/>
        </authorList>
    </citation>
    <scope>NUCLEOTIDE SEQUENCE [LARGE SCALE GENOMIC DNA]</scope>
    <source>
        <strain evidence="1 2">Be9601</strain>
    </source>
</reference>
<protein>
    <submittedName>
        <fullName evidence="1">Uncharacterized protein</fullName>
    </submittedName>
</protein>
<organism evidence="1 2">
    <name type="scientific">Botrytis elliptica</name>
    <dbReference type="NCBI Taxonomy" id="278938"/>
    <lineage>
        <taxon>Eukaryota</taxon>
        <taxon>Fungi</taxon>
        <taxon>Dikarya</taxon>
        <taxon>Ascomycota</taxon>
        <taxon>Pezizomycotina</taxon>
        <taxon>Leotiomycetes</taxon>
        <taxon>Helotiales</taxon>
        <taxon>Sclerotiniaceae</taxon>
        <taxon>Botrytis</taxon>
    </lineage>
</organism>